<keyword evidence="2" id="KW-1185">Reference proteome</keyword>
<accession>A0ACC4BKQ0</accession>
<sequence length="171" mass="19667">MQEEEEHSFLNARSDEDKAFLLALYRAADITASATKFCPFLASLQLQNLHMYLRTFAPKAVPRKVAKAIPKMPARMPGTTNELPPLFPTFTFLYWNIRCHFLSSEPSISILASRFLTFRNSEPFINGRKDRDEDLLLFKELHRREKDRLAGLLQPVSDEFEPNIAGKFDCA</sequence>
<protein>
    <submittedName>
        <fullName evidence="1">Uncharacterized protein</fullName>
    </submittedName>
</protein>
<organism evidence="1 2">
    <name type="scientific">Populus alba</name>
    <name type="common">White poplar</name>
    <dbReference type="NCBI Taxonomy" id="43335"/>
    <lineage>
        <taxon>Eukaryota</taxon>
        <taxon>Viridiplantae</taxon>
        <taxon>Streptophyta</taxon>
        <taxon>Embryophyta</taxon>
        <taxon>Tracheophyta</taxon>
        <taxon>Spermatophyta</taxon>
        <taxon>Magnoliopsida</taxon>
        <taxon>eudicotyledons</taxon>
        <taxon>Gunneridae</taxon>
        <taxon>Pentapetalae</taxon>
        <taxon>rosids</taxon>
        <taxon>fabids</taxon>
        <taxon>Malpighiales</taxon>
        <taxon>Salicaceae</taxon>
        <taxon>Saliceae</taxon>
        <taxon>Populus</taxon>
    </lineage>
</organism>
<evidence type="ECO:0000313" key="1">
    <source>
        <dbReference type="EMBL" id="KAL3578926.1"/>
    </source>
</evidence>
<evidence type="ECO:0000313" key="2">
    <source>
        <dbReference type="Proteomes" id="UP000309997"/>
    </source>
</evidence>
<name>A0ACC4BKQ0_POPAL</name>
<proteinExistence type="predicted"/>
<gene>
    <name evidence="1" type="ORF">D5086_020430</name>
</gene>
<dbReference type="Proteomes" id="UP000309997">
    <property type="component" value="Unassembled WGS sequence"/>
</dbReference>
<comment type="caution">
    <text evidence="1">The sequence shown here is derived from an EMBL/GenBank/DDBJ whole genome shotgun (WGS) entry which is preliminary data.</text>
</comment>
<reference evidence="1 2" key="1">
    <citation type="journal article" date="2024" name="Plant Biotechnol. J.">
        <title>Genome and CRISPR/Cas9 system of a widespread forest tree (Populus alba) in the world.</title>
        <authorList>
            <person name="Liu Y.J."/>
            <person name="Jiang P.F."/>
            <person name="Han X.M."/>
            <person name="Li X.Y."/>
            <person name="Wang H.M."/>
            <person name="Wang Y.J."/>
            <person name="Wang X.X."/>
            <person name="Zeng Q.Y."/>
        </authorList>
    </citation>
    <scope>NUCLEOTIDE SEQUENCE [LARGE SCALE GENOMIC DNA]</scope>
    <source>
        <strain evidence="2">cv. PAL-ZL1</strain>
    </source>
</reference>
<dbReference type="EMBL" id="RCHU02000010">
    <property type="protein sequence ID" value="KAL3578926.1"/>
    <property type="molecule type" value="Genomic_DNA"/>
</dbReference>